<comment type="caution">
    <text evidence="1">The sequence shown here is derived from an EMBL/GenBank/DDBJ whole genome shotgun (WGS) entry which is preliminary data.</text>
</comment>
<name>A0A8H4ATB2_GIGMA</name>
<reference evidence="1 2" key="1">
    <citation type="journal article" date="2019" name="Environ. Microbiol.">
        <title>At the nexus of three kingdoms: the genome of the mycorrhizal fungus Gigaspora margarita provides insights into plant, endobacterial and fungal interactions.</title>
        <authorList>
            <person name="Venice F."/>
            <person name="Ghignone S."/>
            <person name="Salvioli di Fossalunga A."/>
            <person name="Amselem J."/>
            <person name="Novero M."/>
            <person name="Xianan X."/>
            <person name="Sedzielewska Toro K."/>
            <person name="Morin E."/>
            <person name="Lipzen A."/>
            <person name="Grigoriev I.V."/>
            <person name="Henrissat B."/>
            <person name="Martin F.M."/>
            <person name="Bonfante P."/>
        </authorList>
    </citation>
    <scope>NUCLEOTIDE SEQUENCE [LARGE SCALE GENOMIC DNA]</scope>
    <source>
        <strain evidence="1 2">BEG34</strain>
    </source>
</reference>
<proteinExistence type="predicted"/>
<sequence>MENIYVDSNDVFDEKVCYKECIAPSATIVNTSEKEKPEQLKKQKDIQETLASKISESANNKNGDNRKFERTYISGFEKPKVYPVTFVSDDNVECIKFDSESAKRKEKIAEITPGWCE</sequence>
<dbReference type="EMBL" id="WTPW01000244">
    <property type="protein sequence ID" value="KAF0531101.1"/>
    <property type="molecule type" value="Genomic_DNA"/>
</dbReference>
<protein>
    <submittedName>
        <fullName evidence="1">Uncharacterized protein</fullName>
    </submittedName>
</protein>
<gene>
    <name evidence="1" type="ORF">F8M41_011931</name>
</gene>
<dbReference type="OrthoDB" id="2433027at2759"/>
<organism evidence="1 2">
    <name type="scientific">Gigaspora margarita</name>
    <dbReference type="NCBI Taxonomy" id="4874"/>
    <lineage>
        <taxon>Eukaryota</taxon>
        <taxon>Fungi</taxon>
        <taxon>Fungi incertae sedis</taxon>
        <taxon>Mucoromycota</taxon>
        <taxon>Glomeromycotina</taxon>
        <taxon>Glomeromycetes</taxon>
        <taxon>Diversisporales</taxon>
        <taxon>Gigasporaceae</taxon>
        <taxon>Gigaspora</taxon>
    </lineage>
</organism>
<keyword evidence="2" id="KW-1185">Reference proteome</keyword>
<dbReference type="AlphaFoldDB" id="A0A8H4ATB2"/>
<evidence type="ECO:0000313" key="1">
    <source>
        <dbReference type="EMBL" id="KAF0531101.1"/>
    </source>
</evidence>
<dbReference type="Proteomes" id="UP000439903">
    <property type="component" value="Unassembled WGS sequence"/>
</dbReference>
<accession>A0A8H4ATB2</accession>
<evidence type="ECO:0000313" key="2">
    <source>
        <dbReference type="Proteomes" id="UP000439903"/>
    </source>
</evidence>